<feature type="domain" description="C-JID" evidence="7">
    <location>
        <begin position="744"/>
        <end position="884"/>
    </location>
</feature>
<dbReference type="Pfam" id="PF00931">
    <property type="entry name" value="NB-ARC"/>
    <property type="match status" value="1"/>
</dbReference>
<evidence type="ECO:0000256" key="3">
    <source>
        <dbReference type="ARBA" id="ARBA00022737"/>
    </source>
</evidence>
<evidence type="ECO:0000256" key="2">
    <source>
        <dbReference type="ARBA" id="ARBA00022614"/>
    </source>
</evidence>
<dbReference type="InterPro" id="IPR045344">
    <property type="entry name" value="C-JID"/>
</dbReference>
<evidence type="ECO:0000256" key="1">
    <source>
        <dbReference type="ARBA" id="ARBA00011982"/>
    </source>
</evidence>
<evidence type="ECO:0000256" key="4">
    <source>
        <dbReference type="ARBA" id="ARBA00023027"/>
    </source>
</evidence>
<dbReference type="PANTHER" id="PTHR11017">
    <property type="entry name" value="LEUCINE-RICH REPEAT-CONTAINING PROTEIN"/>
    <property type="match status" value="1"/>
</dbReference>
<dbReference type="Pfam" id="PF20160">
    <property type="entry name" value="C-JID"/>
    <property type="match status" value="1"/>
</dbReference>
<feature type="domain" description="Disease resistance protein Roq1-like winged-helix" evidence="8">
    <location>
        <begin position="256"/>
        <end position="322"/>
    </location>
</feature>
<evidence type="ECO:0000256" key="5">
    <source>
        <dbReference type="ARBA" id="ARBA00047304"/>
    </source>
</evidence>
<dbReference type="GO" id="GO:0043531">
    <property type="term" value="F:ADP binding"/>
    <property type="evidence" value="ECO:0007669"/>
    <property type="project" value="InterPro"/>
</dbReference>
<keyword evidence="3" id="KW-0677">Repeat</keyword>
<evidence type="ECO:0000259" key="6">
    <source>
        <dbReference type="Pfam" id="PF00931"/>
    </source>
</evidence>
<accession>A0A5N6PVN3</accession>
<dbReference type="InterPro" id="IPR002182">
    <property type="entry name" value="NB-ARC"/>
</dbReference>
<dbReference type="SUPFAM" id="SSF52540">
    <property type="entry name" value="P-loop containing nucleoside triphosphate hydrolases"/>
    <property type="match status" value="1"/>
</dbReference>
<evidence type="ECO:0000313" key="9">
    <source>
        <dbReference type="EMBL" id="KAD7117137.1"/>
    </source>
</evidence>
<comment type="catalytic activity">
    <reaction evidence="5">
        <text>NAD(+) + H2O = ADP-D-ribose + nicotinamide + H(+)</text>
        <dbReference type="Rhea" id="RHEA:16301"/>
        <dbReference type="ChEBI" id="CHEBI:15377"/>
        <dbReference type="ChEBI" id="CHEBI:15378"/>
        <dbReference type="ChEBI" id="CHEBI:17154"/>
        <dbReference type="ChEBI" id="CHEBI:57540"/>
        <dbReference type="ChEBI" id="CHEBI:57967"/>
        <dbReference type="EC" id="3.2.2.6"/>
    </reaction>
    <physiologicalReaction direction="left-to-right" evidence="5">
        <dbReference type="Rhea" id="RHEA:16302"/>
    </physiologicalReaction>
</comment>
<organism evidence="9 10">
    <name type="scientific">Mikania micrantha</name>
    <name type="common">bitter vine</name>
    <dbReference type="NCBI Taxonomy" id="192012"/>
    <lineage>
        <taxon>Eukaryota</taxon>
        <taxon>Viridiplantae</taxon>
        <taxon>Streptophyta</taxon>
        <taxon>Embryophyta</taxon>
        <taxon>Tracheophyta</taxon>
        <taxon>Spermatophyta</taxon>
        <taxon>Magnoliopsida</taxon>
        <taxon>eudicotyledons</taxon>
        <taxon>Gunneridae</taxon>
        <taxon>Pentapetalae</taxon>
        <taxon>asterids</taxon>
        <taxon>campanulids</taxon>
        <taxon>Asterales</taxon>
        <taxon>Asteraceae</taxon>
        <taxon>Asteroideae</taxon>
        <taxon>Heliantheae alliance</taxon>
        <taxon>Eupatorieae</taxon>
        <taxon>Mikania</taxon>
    </lineage>
</organism>
<protein>
    <recommendedName>
        <fullName evidence="1">ADP-ribosyl cyclase/cyclic ADP-ribose hydrolase</fullName>
        <ecNumber evidence="1">3.2.2.6</ecNumber>
    </recommendedName>
</protein>
<dbReference type="Proteomes" id="UP000326396">
    <property type="component" value="Linkage Group LG10"/>
</dbReference>
<dbReference type="PRINTS" id="PR00364">
    <property type="entry name" value="DISEASERSIST"/>
</dbReference>
<evidence type="ECO:0000259" key="7">
    <source>
        <dbReference type="Pfam" id="PF20160"/>
    </source>
</evidence>
<dbReference type="InterPro" id="IPR042197">
    <property type="entry name" value="Apaf_helical"/>
</dbReference>
<keyword evidence="4" id="KW-0520">NAD</keyword>
<dbReference type="InterPro" id="IPR032675">
    <property type="entry name" value="LRR_dom_sf"/>
</dbReference>
<dbReference type="InterPro" id="IPR058192">
    <property type="entry name" value="WHD_ROQ1-like"/>
</dbReference>
<proteinExistence type="predicted"/>
<dbReference type="InterPro" id="IPR027417">
    <property type="entry name" value="P-loop_NTPase"/>
</dbReference>
<dbReference type="GO" id="GO:0006952">
    <property type="term" value="P:defense response"/>
    <property type="evidence" value="ECO:0007669"/>
    <property type="project" value="InterPro"/>
</dbReference>
<dbReference type="Gene3D" id="1.10.8.430">
    <property type="entry name" value="Helical domain of apoptotic protease-activating factors"/>
    <property type="match status" value="1"/>
</dbReference>
<comment type="caution">
    <text evidence="9">The sequence shown here is derived from an EMBL/GenBank/DDBJ whole genome shotgun (WGS) entry which is preliminary data.</text>
</comment>
<dbReference type="OrthoDB" id="1936883at2759"/>
<dbReference type="Pfam" id="PF23282">
    <property type="entry name" value="WHD_ROQ1"/>
    <property type="match status" value="1"/>
</dbReference>
<name>A0A5N6PVN3_9ASTR</name>
<evidence type="ECO:0000313" key="10">
    <source>
        <dbReference type="Proteomes" id="UP000326396"/>
    </source>
</evidence>
<dbReference type="InterPro" id="IPR044974">
    <property type="entry name" value="Disease_R_plants"/>
</dbReference>
<keyword evidence="2" id="KW-0433">Leucine-rich repeat</keyword>
<dbReference type="Gene3D" id="3.80.10.10">
    <property type="entry name" value="Ribonuclease Inhibitor"/>
    <property type="match status" value="2"/>
</dbReference>
<dbReference type="GO" id="GO:0061809">
    <property type="term" value="F:NAD+ nucleosidase activity, cyclic ADP-ribose generating"/>
    <property type="evidence" value="ECO:0007669"/>
    <property type="project" value="UniProtKB-EC"/>
</dbReference>
<dbReference type="Gene3D" id="3.40.50.300">
    <property type="entry name" value="P-loop containing nucleotide triphosphate hydrolases"/>
    <property type="match status" value="1"/>
</dbReference>
<dbReference type="EMBL" id="SZYD01000002">
    <property type="protein sequence ID" value="KAD7117137.1"/>
    <property type="molecule type" value="Genomic_DNA"/>
</dbReference>
<dbReference type="EC" id="3.2.2.6" evidence="1"/>
<reference evidence="9 10" key="1">
    <citation type="submission" date="2019-05" db="EMBL/GenBank/DDBJ databases">
        <title>Mikania micrantha, genome provides insights into the molecular mechanism of rapid growth.</title>
        <authorList>
            <person name="Liu B."/>
        </authorList>
    </citation>
    <scope>NUCLEOTIDE SEQUENCE [LARGE SCALE GENOMIC DNA]</scope>
    <source>
        <strain evidence="9">NLD-2019</strain>
        <tissue evidence="9">Leaf</tissue>
    </source>
</reference>
<evidence type="ECO:0000259" key="8">
    <source>
        <dbReference type="Pfam" id="PF23282"/>
    </source>
</evidence>
<sequence length="933" mass="107359">MGSMQPRGREDNLIGIEFHMDVLNRLLSIQKTEEVHIIGIHGMGGIGKTSIAQALFRRISFKYEGSSFIKNVREQSKKDICALQEKILTDVLGAHLKFMIQDPEYGANIIQERLCNKKVLLVLDDVDDVRQLEFLAASNNWFGTGSRIIITTRDEHLLSNANAKYKPALLRMDQAVELFSRHAFQTSSPPEEYKELSVRAIRYTGRLPLALKVIGCFFHGRKAGVWESALDRLAKIPDNEVFEILKISFDGLHYYEKKILLDIACFFKDSEVKYATRKLDSFDFNPEIGISVLIEKSLIIVSKGEIHMHDLIHEMCLQIVHESFPNSRLRNREEVHELVEKKEVHDVIEAIVVPKDDSLEQKQGRFRSDIFKMMNNLRLLEVNFKFTSYEPSILPKNLRWISWNQYPFSSLPVPNSSKLVGLEMVHANIQHLWKGQKIMPNLKFIHLDILDCLSRFPDVSEAPNIERLILSKCHKIVEVHESVGFLKKLVYMEIFLCKKLKRLPSRIEIESLDTLKLNECSSLKRIPEFSPCVVKLSSLDLHSCSKIQELPSSIRYLSNLCFLNLDDCTNLESIPSSICELKCLKHVSFNSCPKLKILPDQFRSMSNFEKLELGDVESFNQIRNLNGLFFLVELRLANNSKLVHFPSTISYLFNLRKLELDCCDRIRSLPSLPPFLQVLSALNCMSLEKIEDLSEKYKCLTKIRLHGCNKLLEDEQSRSFLDKMLKQSFLKKSAAVDRCLSVCIPGSKIPSWFKEQQHGHQISLKLSPKWQTKILGFAICVVFKKSMEHYLPIFNLKFENSGTLIPKLEANNITASAADENENENVLINYIPFTLFEQMDNDYIDFHREDWSHMAEGNLVIDVPLLSKKVLRCGVHVVYKEDVESIQQIEPSVSSYYWNWNLAQVSANSFWCNTANALPTPLTNYMYSMLESS</sequence>
<gene>
    <name evidence="9" type="ORF">E3N88_04405</name>
</gene>
<dbReference type="PANTHER" id="PTHR11017:SF479">
    <property type="entry name" value="DISEASE RESISTANCE PROTEIN (TIR-NBS-LRR CLASS) FAMILY"/>
    <property type="match status" value="1"/>
</dbReference>
<dbReference type="AlphaFoldDB" id="A0A5N6PVN3"/>
<keyword evidence="10" id="KW-1185">Reference proteome</keyword>
<feature type="domain" description="NB-ARC" evidence="6">
    <location>
        <begin position="30"/>
        <end position="187"/>
    </location>
</feature>
<dbReference type="SUPFAM" id="SSF52058">
    <property type="entry name" value="L domain-like"/>
    <property type="match status" value="1"/>
</dbReference>